<reference evidence="3" key="1">
    <citation type="submission" date="2018-02" db="EMBL/GenBank/DDBJ databases">
        <authorList>
            <person name="Holder M.E."/>
            <person name="Ajami N.J."/>
            <person name="Petrosino J.F."/>
        </authorList>
    </citation>
    <scope>NUCLEOTIDE SEQUENCE [LARGE SCALE GENOMIC DNA]</scope>
    <source>
        <strain evidence="3">CCUG 47132</strain>
    </source>
</reference>
<evidence type="ECO:0000256" key="1">
    <source>
        <dbReference type="SAM" id="Phobius"/>
    </source>
</evidence>
<name>A0A2S0L612_9FIRM</name>
<keyword evidence="3" id="KW-1185">Reference proteome</keyword>
<evidence type="ECO:0000313" key="2">
    <source>
        <dbReference type="EMBL" id="AVM48676.1"/>
    </source>
</evidence>
<accession>A0A2S0L612</accession>
<dbReference type="KEGG" id="mdv:C5Q96_07345"/>
<keyword evidence="1" id="KW-1133">Transmembrane helix</keyword>
<dbReference type="OrthoDB" id="2097272at2"/>
<sequence length="191" mass="22595">MQNAQLKKILIITCCLLVGVGVVFIRWYIKSNIDRHSVYYVRNISHDRDAHPEFAMLLDNIDSMEQPDKQKVRYKPESGASGVFSDRFYIYNGANALNDEEPILLKEDDFDGDAYVYHDNRGRIYTFDKTFKVRSAYDYKNHADIDIKTIDQKALCDEIYKDFGFLIKANDKKPMINLQWLFNKKYYKRFN</sequence>
<keyword evidence="1" id="KW-0472">Membrane</keyword>
<dbReference type="GeneID" id="78392078"/>
<evidence type="ECO:0000313" key="3">
    <source>
        <dbReference type="Proteomes" id="UP000237883"/>
    </source>
</evidence>
<keyword evidence="1" id="KW-0812">Transmembrane</keyword>
<dbReference type="Proteomes" id="UP000237883">
    <property type="component" value="Chromosome"/>
</dbReference>
<dbReference type="RefSeq" id="WP_106057731.1">
    <property type="nucleotide sequence ID" value="NZ_CP027228.1"/>
</dbReference>
<proteinExistence type="predicted"/>
<gene>
    <name evidence="2" type="ORF">C5Q96_07345</name>
</gene>
<organism evidence="2 3">
    <name type="scientific">Mogibacterium diversum</name>
    <dbReference type="NCBI Taxonomy" id="114527"/>
    <lineage>
        <taxon>Bacteria</taxon>
        <taxon>Bacillati</taxon>
        <taxon>Bacillota</taxon>
        <taxon>Clostridia</taxon>
        <taxon>Peptostreptococcales</taxon>
        <taxon>Anaerovoracaceae</taxon>
        <taxon>Mogibacterium</taxon>
    </lineage>
</organism>
<dbReference type="EMBL" id="CP027228">
    <property type="protein sequence ID" value="AVM48676.1"/>
    <property type="molecule type" value="Genomic_DNA"/>
</dbReference>
<feature type="transmembrane region" description="Helical" evidence="1">
    <location>
        <begin position="9"/>
        <end position="29"/>
    </location>
</feature>
<dbReference type="AlphaFoldDB" id="A0A2S0L612"/>
<protein>
    <submittedName>
        <fullName evidence="2">Uncharacterized protein</fullName>
    </submittedName>
</protein>